<dbReference type="RefSeq" id="WP_238223566.1">
    <property type="nucleotide sequence ID" value="NZ_BPQD01000007.1"/>
</dbReference>
<evidence type="ECO:0000313" key="3">
    <source>
        <dbReference type="Proteomes" id="UP001224644"/>
    </source>
</evidence>
<protein>
    <submittedName>
        <fullName evidence="2">NAD(P)H-dependent oxidoreductase</fullName>
        <ecNumber evidence="2">1.-.-.-</ecNumber>
    </submittedName>
</protein>
<comment type="caution">
    <text evidence="2">The sequence shown here is derived from an EMBL/GenBank/DDBJ whole genome shotgun (WGS) entry which is preliminary data.</text>
</comment>
<evidence type="ECO:0000313" key="2">
    <source>
        <dbReference type="EMBL" id="MDN3589265.1"/>
    </source>
</evidence>
<dbReference type="SUPFAM" id="SSF52218">
    <property type="entry name" value="Flavoproteins"/>
    <property type="match status" value="1"/>
</dbReference>
<dbReference type="PANTHER" id="PTHR30543">
    <property type="entry name" value="CHROMATE REDUCTASE"/>
    <property type="match status" value="1"/>
</dbReference>
<dbReference type="Gene3D" id="3.40.50.360">
    <property type="match status" value="1"/>
</dbReference>
<dbReference type="InterPro" id="IPR029039">
    <property type="entry name" value="Flavoprotein-like_sf"/>
</dbReference>
<dbReference type="Pfam" id="PF03358">
    <property type="entry name" value="FMN_red"/>
    <property type="match status" value="1"/>
</dbReference>
<sequence>MPLVMPVILGSVRAERQGLRVARFLIARLEARGIEAPLVDPAALGLPLLDRMYKEYAPGTAPPALEDLAALYRRSDAFVVVSAEYNHSIPPALSNTLAYFLEEYFWRPSAICCYSAGQYGGVRAAMQLRAMMAELGASSIPSLLPIPRVGKTLDAEGGIQEDWLAKAAGRFLDELVWYAEALRAKRDGGTPS</sequence>
<dbReference type="GO" id="GO:0016491">
    <property type="term" value="F:oxidoreductase activity"/>
    <property type="evidence" value="ECO:0007669"/>
    <property type="project" value="UniProtKB-KW"/>
</dbReference>
<keyword evidence="2" id="KW-0560">Oxidoreductase</keyword>
<dbReference type="InterPro" id="IPR005025">
    <property type="entry name" value="FMN_Rdtase-like_dom"/>
</dbReference>
<keyword evidence="3" id="KW-1185">Reference proteome</keyword>
<reference evidence="3" key="1">
    <citation type="journal article" date="2019" name="Int. J. Syst. Evol. Microbiol.">
        <title>The Global Catalogue of Microorganisms (GCM) 10K type strain sequencing project: providing services to taxonomists for standard genome sequencing and annotation.</title>
        <authorList>
            <consortium name="The Broad Institute Genomics Platform"/>
            <consortium name="The Broad Institute Genome Sequencing Center for Infectious Disease"/>
            <person name="Wu L."/>
            <person name="Ma J."/>
        </authorList>
    </citation>
    <scope>NUCLEOTIDE SEQUENCE [LARGE SCALE GENOMIC DNA]</scope>
    <source>
        <strain evidence="3">CECT 7069</strain>
    </source>
</reference>
<proteinExistence type="predicted"/>
<dbReference type="InterPro" id="IPR050712">
    <property type="entry name" value="NAD(P)H-dep_reductase"/>
</dbReference>
<dbReference type="Proteomes" id="UP001224644">
    <property type="component" value="Unassembled WGS sequence"/>
</dbReference>
<gene>
    <name evidence="2" type="ORF">QWZ12_01435</name>
</gene>
<dbReference type="EMBL" id="JAUFPX010000002">
    <property type="protein sequence ID" value="MDN3589265.1"/>
    <property type="molecule type" value="Genomic_DNA"/>
</dbReference>
<evidence type="ECO:0000259" key="1">
    <source>
        <dbReference type="Pfam" id="PF03358"/>
    </source>
</evidence>
<feature type="domain" description="NADPH-dependent FMN reductase-like" evidence="1">
    <location>
        <begin position="7"/>
        <end position="143"/>
    </location>
</feature>
<name>A0ABT8BCH6_9HYPH</name>
<accession>A0ABT8BCH6</accession>
<dbReference type="EC" id="1.-.-.-" evidence="2"/>
<organism evidence="2 3">
    <name type="scientific">Methylobacterium adhaesivum</name>
    <dbReference type="NCBI Taxonomy" id="333297"/>
    <lineage>
        <taxon>Bacteria</taxon>
        <taxon>Pseudomonadati</taxon>
        <taxon>Pseudomonadota</taxon>
        <taxon>Alphaproteobacteria</taxon>
        <taxon>Hyphomicrobiales</taxon>
        <taxon>Methylobacteriaceae</taxon>
        <taxon>Methylobacterium</taxon>
    </lineage>
</organism>
<dbReference type="PANTHER" id="PTHR30543:SF21">
    <property type="entry name" value="NAD(P)H-DEPENDENT FMN REDUCTASE LOT6"/>
    <property type="match status" value="1"/>
</dbReference>